<dbReference type="CDD" id="cd01837">
    <property type="entry name" value="SGNH_plant_lipase_like"/>
    <property type="match status" value="1"/>
</dbReference>
<dbReference type="EMBL" id="CM018046">
    <property type="protein sequence ID" value="KAA8526988.1"/>
    <property type="molecule type" value="Genomic_DNA"/>
</dbReference>
<organism evidence="5 6">
    <name type="scientific">Nyssa sinensis</name>
    <dbReference type="NCBI Taxonomy" id="561372"/>
    <lineage>
        <taxon>Eukaryota</taxon>
        <taxon>Viridiplantae</taxon>
        <taxon>Streptophyta</taxon>
        <taxon>Embryophyta</taxon>
        <taxon>Tracheophyta</taxon>
        <taxon>Spermatophyta</taxon>
        <taxon>Magnoliopsida</taxon>
        <taxon>eudicotyledons</taxon>
        <taxon>Gunneridae</taxon>
        <taxon>Pentapetalae</taxon>
        <taxon>asterids</taxon>
        <taxon>Cornales</taxon>
        <taxon>Nyssaceae</taxon>
        <taxon>Nyssa</taxon>
    </lineage>
</organism>
<keyword evidence="3" id="KW-0442">Lipid degradation</keyword>
<proteinExistence type="inferred from homology"/>
<sequence length="365" mass="40004">MAYNVSAETYCFFLFSLLFFSFSFSEAQKVPAMYIFGDSLVDVGNNNHLKVSLAKANFPHNGVDYPGKKATGRFSNGKNPADFLAEKVGLPTSPPYLSVSNSNNSSVFLAGVSFASGGAGIFNGTDELYRQSIPLPKQVSYYSDVYEALVQQLGSAAAQDHLSKSVFAVVIGSNDLLGYFNSGSNDRKESTPQQFVDQMVVNLKAQLKRLHNLGGRKFLVTGTGAIGCCPSQRNQNKTSGECNEEANYWSVQYNEGLKSMLQGLKTELQSFSYSYFDAYSVFLNFIQKPATYGFSEVKAACCGLGNLKAEVPCVPISTYCSNRSDHVFWDLYHPTEAAARIFVDMIFDGSKQYVNPVNLKQLIAA</sequence>
<dbReference type="GO" id="GO:0016042">
    <property type="term" value="P:lipid catabolic process"/>
    <property type="evidence" value="ECO:0007669"/>
    <property type="project" value="UniProtKB-KW"/>
</dbReference>
<dbReference type="Proteomes" id="UP000325577">
    <property type="component" value="Linkage Group LG3"/>
</dbReference>
<dbReference type="InterPro" id="IPR036514">
    <property type="entry name" value="SGNH_hydro_sf"/>
</dbReference>
<evidence type="ECO:0008006" key="7">
    <source>
        <dbReference type="Google" id="ProtNLM"/>
    </source>
</evidence>
<dbReference type="Gene3D" id="3.40.50.1110">
    <property type="entry name" value="SGNH hydrolase"/>
    <property type="match status" value="1"/>
</dbReference>
<keyword evidence="3" id="KW-0443">Lipid metabolism</keyword>
<reference evidence="5 6" key="1">
    <citation type="submission" date="2019-09" db="EMBL/GenBank/DDBJ databases">
        <title>A chromosome-level genome assembly of the Chinese tupelo Nyssa sinensis.</title>
        <authorList>
            <person name="Yang X."/>
            <person name="Kang M."/>
            <person name="Yang Y."/>
            <person name="Xiong H."/>
            <person name="Wang M."/>
            <person name="Zhang Z."/>
            <person name="Wang Z."/>
            <person name="Wu H."/>
            <person name="Ma T."/>
            <person name="Liu J."/>
            <person name="Xi Z."/>
        </authorList>
    </citation>
    <scope>NUCLEOTIDE SEQUENCE [LARGE SCALE GENOMIC DNA]</scope>
    <source>
        <strain evidence="5">J267</strain>
        <tissue evidence="5">Leaf</tissue>
    </source>
</reference>
<dbReference type="InterPro" id="IPR001087">
    <property type="entry name" value="GDSL"/>
</dbReference>
<keyword evidence="2" id="KW-0378">Hydrolase</keyword>
<protein>
    <recommendedName>
        <fullName evidence="7">SGNH hydrolase-type esterase domain-containing protein</fullName>
    </recommendedName>
</protein>
<dbReference type="Pfam" id="PF00657">
    <property type="entry name" value="Lipase_GDSL"/>
    <property type="match status" value="1"/>
</dbReference>
<accession>A0A5J5AAE2</accession>
<dbReference type="SUPFAM" id="SSF52266">
    <property type="entry name" value="SGNH hydrolase"/>
    <property type="match status" value="1"/>
</dbReference>
<keyword evidence="6" id="KW-1185">Reference proteome</keyword>
<dbReference type="InterPro" id="IPR051058">
    <property type="entry name" value="GDSL_Est/Lipase"/>
</dbReference>
<evidence type="ECO:0000313" key="6">
    <source>
        <dbReference type="Proteomes" id="UP000325577"/>
    </source>
</evidence>
<name>A0A5J5AAE2_9ASTE</name>
<evidence type="ECO:0000313" key="5">
    <source>
        <dbReference type="EMBL" id="KAA8526988.1"/>
    </source>
</evidence>
<comment type="similarity">
    <text evidence="1">Belongs to the 'GDSL' lipolytic enzyme family.</text>
</comment>
<feature type="chain" id="PRO_5023891269" description="SGNH hydrolase-type esterase domain-containing protein" evidence="4">
    <location>
        <begin position="28"/>
        <end position="365"/>
    </location>
</feature>
<keyword evidence="4" id="KW-0732">Signal</keyword>
<dbReference type="OrthoDB" id="1600564at2759"/>
<dbReference type="PANTHER" id="PTHR45648">
    <property type="entry name" value="GDSL LIPASE/ACYLHYDROLASE FAMILY PROTEIN (AFU_ORTHOLOGUE AFUA_4G14700)"/>
    <property type="match status" value="1"/>
</dbReference>
<evidence type="ECO:0000256" key="1">
    <source>
        <dbReference type="ARBA" id="ARBA00008668"/>
    </source>
</evidence>
<gene>
    <name evidence="5" type="ORF">F0562_008783</name>
</gene>
<dbReference type="GO" id="GO:0016788">
    <property type="term" value="F:hydrolase activity, acting on ester bonds"/>
    <property type="evidence" value="ECO:0007669"/>
    <property type="project" value="InterPro"/>
</dbReference>
<dbReference type="PANTHER" id="PTHR45648:SF106">
    <property type="entry name" value="ANTHER-SPECIFIC PROLINE-RICH PROTEIN APG"/>
    <property type="match status" value="1"/>
</dbReference>
<evidence type="ECO:0000256" key="2">
    <source>
        <dbReference type="ARBA" id="ARBA00022801"/>
    </source>
</evidence>
<dbReference type="InterPro" id="IPR035669">
    <property type="entry name" value="SGNH_plant_lipase-like"/>
</dbReference>
<evidence type="ECO:0000256" key="3">
    <source>
        <dbReference type="ARBA" id="ARBA00022963"/>
    </source>
</evidence>
<feature type="signal peptide" evidence="4">
    <location>
        <begin position="1"/>
        <end position="27"/>
    </location>
</feature>
<evidence type="ECO:0000256" key="4">
    <source>
        <dbReference type="SAM" id="SignalP"/>
    </source>
</evidence>
<dbReference type="AlphaFoldDB" id="A0A5J5AAE2"/>